<proteinExistence type="predicted"/>
<dbReference type="InterPro" id="IPR032568">
    <property type="entry name" value="DUF4926"/>
</dbReference>
<reference evidence="1 2" key="1">
    <citation type="submission" date="2016-04" db="EMBL/GenBank/DDBJ databases">
        <authorList>
            <person name="Evans L.H."/>
            <person name="Alamgir A."/>
            <person name="Owens N."/>
            <person name="Weber N.D."/>
            <person name="Virtaneva K."/>
            <person name="Barbian K."/>
            <person name="Babar A."/>
            <person name="Rosenke K."/>
        </authorList>
    </citation>
    <scope>NUCLEOTIDE SEQUENCE [LARGE SCALE GENOMIC DNA]</scope>
    <source>
        <strain evidence="1 2">PMB02</strain>
    </source>
</reference>
<gene>
    <name evidence="1" type="ORF">A5481_06795</name>
</gene>
<accession>A0A179SE66</accession>
<dbReference type="AlphaFoldDB" id="A0A179SE66"/>
<organism evidence="1 2">
    <name type="scientific">Methylobacterium platani</name>
    <dbReference type="NCBI Taxonomy" id="427683"/>
    <lineage>
        <taxon>Bacteria</taxon>
        <taxon>Pseudomonadati</taxon>
        <taxon>Pseudomonadota</taxon>
        <taxon>Alphaproteobacteria</taxon>
        <taxon>Hyphomicrobiales</taxon>
        <taxon>Methylobacteriaceae</taxon>
        <taxon>Methylobacterium</taxon>
    </lineage>
</organism>
<evidence type="ECO:0000313" key="2">
    <source>
        <dbReference type="Proteomes" id="UP000078316"/>
    </source>
</evidence>
<dbReference type="EMBL" id="LWHQ01000013">
    <property type="protein sequence ID" value="OAS26163.1"/>
    <property type="molecule type" value="Genomic_DNA"/>
</dbReference>
<comment type="caution">
    <text evidence="1">The sequence shown here is derived from an EMBL/GenBank/DDBJ whole genome shotgun (WGS) entry which is preliminary data.</text>
</comment>
<evidence type="ECO:0008006" key="3">
    <source>
        <dbReference type="Google" id="ProtNLM"/>
    </source>
</evidence>
<protein>
    <recommendedName>
        <fullName evidence="3">DUF4926 domain-containing protein</fullName>
    </recommendedName>
</protein>
<sequence length="66" mass="6611">MEELDRVALLSDVVGDDQVTVPAGSVGTVVAIWAGGAAFEVEFTGPVDALATVNAALLRVVGQATA</sequence>
<name>A0A179SE66_9HYPH</name>
<dbReference type="Proteomes" id="UP000078316">
    <property type="component" value="Unassembled WGS sequence"/>
</dbReference>
<dbReference type="Pfam" id="PF16277">
    <property type="entry name" value="DUF4926"/>
    <property type="match status" value="1"/>
</dbReference>
<evidence type="ECO:0000313" key="1">
    <source>
        <dbReference type="EMBL" id="OAS26163.1"/>
    </source>
</evidence>
<dbReference type="STRING" id="427683.A5481_06795"/>